<dbReference type="InterPro" id="IPR011704">
    <property type="entry name" value="ATPase_dyneun-rel_AAA"/>
</dbReference>
<proteinExistence type="predicted"/>
<dbReference type="SUPFAM" id="SSF52540">
    <property type="entry name" value="P-loop containing nucleoside triphosphate hydrolases"/>
    <property type="match status" value="1"/>
</dbReference>
<dbReference type="EC" id="3.1.21.-" evidence="2"/>
<keyword evidence="3" id="KW-1185">Reference proteome</keyword>
<evidence type="ECO:0000313" key="2">
    <source>
        <dbReference type="EMBL" id="ADE85041.1"/>
    </source>
</evidence>
<sequence>MTGVTDTRRLVFYDAEGALYFPVRDGGTGKSIFKIKPKGASNRAEDAIHLEDWLDVARAMLIDGLAARCRALSGGPINYLRFGAQKLVRYELDPELAEALGIAPTGVAGEETSEVSRAAIEAAMDAFDAWRQTGAQDEIFGAFGEPRDYWVRSTRDRENRVYPTKPLVGYLRGKTDLSGGWGQRNDAASFLHNAGFIIVDAEDRPVPPPERYDHLIRDAERVRLCARNYHIEPGREQGAAEVSIRSGDLAREMGLENAFPTICDALGGAKFQTLCALPPPRFTTPNPSSTTTFTYALAADGITPTMTAPDQAPVPPTNLILYGPPGTGKTYATAWEAVKLCLGAAADPLRDDRKALMAEYKRLCEEGRIEFTTFHQSMSYEDFVEGLRPVTDEGGSGFRLTPRDGIFKEISRRASTRPDDDFDLPEIDRSRPIFKLNMIGKGWRPGYDVSIATGRIYWLFGGKLDWSDPRFEDKEALAARWRETYPEATLNHASIGGTHYFRYGAKIGDYVALTHGLDRVFAFGRITGDYEYRPDLARPEVEDSPNSRTVDWLWSDPVGVERAAFYSGAFNPAHPLCVLNDSFDHDAFEAAIFGTKGIAEPHVLIIDEINRANISKVFGELITLLEADKRLGAANEIRLRLPYSGRNFGVPANLHIIGTMNTADRSIALLDTALRRRFTFRELMPDASVLPVDCGGVNLQKLLATLNARIEYFFDREHQIGHAYFTACTTRDDVAEVMRFKIIPLLAEYFYEDWGKVAAVLGDGSGRPERFLRAVPLEPPFGLGEEDIDDKKVSWQILETFDFADCAA</sequence>
<keyword evidence="2" id="KW-0378">Hydrolase</keyword>
<dbReference type="AlphaFoldDB" id="D5ASF0"/>
<evidence type="ECO:0000259" key="1">
    <source>
        <dbReference type="SMART" id="SM00382"/>
    </source>
</evidence>
<evidence type="ECO:0000313" key="3">
    <source>
        <dbReference type="Proteomes" id="UP000002361"/>
    </source>
</evidence>
<reference evidence="2 3" key="2">
    <citation type="journal article" date="2010" name="J. Bacteriol.">
        <title>Complete genome sequence of the photosynthetic purple nonsulfur bacterium Rhodobacter capsulatus SB 1003.</title>
        <authorList>
            <person name="Strnad H."/>
            <person name="Lapidus A."/>
            <person name="Paces J."/>
            <person name="Ulbrich P."/>
            <person name="Vlcek C."/>
            <person name="Paces V."/>
            <person name="Haselkorn R."/>
        </authorList>
    </citation>
    <scope>NUCLEOTIDE SEQUENCE [LARGE SCALE GENOMIC DNA]</scope>
    <source>
        <strain evidence="3">ATCC BAA-309 / NBRC 16581 / SB1003</strain>
    </source>
</reference>
<dbReference type="GO" id="GO:0005524">
    <property type="term" value="F:ATP binding"/>
    <property type="evidence" value="ECO:0007669"/>
    <property type="project" value="InterPro"/>
</dbReference>
<dbReference type="PANTHER" id="PTHR37291:SF1">
    <property type="entry name" value="TYPE IV METHYL-DIRECTED RESTRICTION ENZYME ECOKMCRB SUBUNIT"/>
    <property type="match status" value="1"/>
</dbReference>
<protein>
    <submittedName>
        <fullName evidence="2">McrBC restriction endonuclease system, McrB subunit</fullName>
        <ecNumber evidence="2">3.1.21.-</ecNumber>
    </submittedName>
</protein>
<feature type="domain" description="AAA+ ATPase" evidence="1">
    <location>
        <begin position="315"/>
        <end position="688"/>
    </location>
</feature>
<dbReference type="HOGENOM" id="CLU_354759_0_0_5"/>
<dbReference type="eggNOG" id="COG1401">
    <property type="taxonomic scope" value="Bacteria"/>
</dbReference>
<dbReference type="Proteomes" id="UP000002361">
    <property type="component" value="Chromosome"/>
</dbReference>
<accession>D5ASF0</accession>
<gene>
    <name evidence="2" type="primary">mcrB</name>
    <name evidence="2" type="ordered locus">RCAP_rcc01286</name>
</gene>
<dbReference type="GO" id="GO:0004519">
    <property type="term" value="F:endonuclease activity"/>
    <property type="evidence" value="ECO:0007669"/>
    <property type="project" value="UniProtKB-KW"/>
</dbReference>
<dbReference type="InterPro" id="IPR052934">
    <property type="entry name" value="Methyl-DNA_Rec/Restrict_Enz"/>
</dbReference>
<dbReference type="Gene3D" id="3.40.50.300">
    <property type="entry name" value="P-loop containing nucleotide triphosphate hydrolases"/>
    <property type="match status" value="1"/>
</dbReference>
<dbReference type="STRING" id="272942.RCAP_rcc01286"/>
<dbReference type="PANTHER" id="PTHR37291">
    <property type="entry name" value="5-METHYLCYTOSINE-SPECIFIC RESTRICTION ENZYME B"/>
    <property type="match status" value="1"/>
</dbReference>
<dbReference type="GO" id="GO:0016887">
    <property type="term" value="F:ATP hydrolysis activity"/>
    <property type="evidence" value="ECO:0007669"/>
    <property type="project" value="InterPro"/>
</dbReference>
<dbReference type="KEGG" id="rcp:RCAP_rcc01286"/>
<keyword evidence="2" id="KW-0540">Nuclease</keyword>
<dbReference type="SMART" id="SM00382">
    <property type="entry name" value="AAA"/>
    <property type="match status" value="1"/>
</dbReference>
<dbReference type="OrthoDB" id="9781481at2"/>
<organism evidence="2 3">
    <name type="scientific">Rhodobacter capsulatus (strain ATCC BAA-309 / NBRC 16581 / SB1003)</name>
    <dbReference type="NCBI Taxonomy" id="272942"/>
    <lineage>
        <taxon>Bacteria</taxon>
        <taxon>Pseudomonadati</taxon>
        <taxon>Pseudomonadota</taxon>
        <taxon>Alphaproteobacteria</taxon>
        <taxon>Rhodobacterales</taxon>
        <taxon>Rhodobacter group</taxon>
        <taxon>Rhodobacter</taxon>
    </lineage>
</organism>
<reference key="1">
    <citation type="submission" date="2008-12" db="EMBL/GenBank/DDBJ databases">
        <title>Complete genome sequence of Rhodobacter capsulatus SB1003.</title>
        <authorList>
            <person name="Strnad H."/>
            <person name="Lapidus A."/>
            <person name="Vlcek C."/>
            <person name="Ulbrich P."/>
            <person name="Paces J."/>
            <person name="Maltsev N."/>
            <person name="Kumar V."/>
            <person name="Kogan Y."/>
            <person name="Milgram A."/>
            <person name="Rebrekov D."/>
            <person name="Mazur M."/>
            <person name="Cox R."/>
            <person name="Kyrpides N."/>
            <person name="Kolar M."/>
            <person name="Sachova J."/>
            <person name="Ridl J."/>
            <person name="Ivanova N."/>
            <person name="Kapatral V."/>
            <person name="Los T."/>
            <person name="Lykidis A."/>
            <person name="Mikhailova N."/>
            <person name="Reznik G."/>
            <person name="Vasieva O."/>
            <person name="Fonstein M."/>
            <person name="Paces V."/>
            <person name="Haselkorn R."/>
        </authorList>
    </citation>
    <scope>NUCLEOTIDE SEQUENCE</scope>
    <source>
        <strain>SB1003</strain>
    </source>
</reference>
<dbReference type="InterPro" id="IPR003593">
    <property type="entry name" value="AAA+_ATPase"/>
</dbReference>
<keyword evidence="2" id="KW-0255">Endonuclease</keyword>
<dbReference type="REBASE" id="25809">
    <property type="entry name" value="RcaSBMcrBCP"/>
</dbReference>
<dbReference type="InterPro" id="IPR027417">
    <property type="entry name" value="P-loop_NTPase"/>
</dbReference>
<name>D5ASF0_RHOCB</name>
<dbReference type="EMBL" id="CP001312">
    <property type="protein sequence ID" value="ADE85041.1"/>
    <property type="molecule type" value="Genomic_DNA"/>
</dbReference>
<dbReference type="Pfam" id="PF07728">
    <property type="entry name" value="AAA_5"/>
    <property type="match status" value="1"/>
</dbReference>